<dbReference type="Pfam" id="PF00158">
    <property type="entry name" value="Sigma54_activat"/>
    <property type="match status" value="1"/>
</dbReference>
<dbReference type="CDD" id="cd00009">
    <property type="entry name" value="AAA"/>
    <property type="match status" value="1"/>
</dbReference>
<dbReference type="InterPro" id="IPR029016">
    <property type="entry name" value="GAF-like_dom_sf"/>
</dbReference>
<evidence type="ECO:0000256" key="6">
    <source>
        <dbReference type="ARBA" id="ARBA00023163"/>
    </source>
</evidence>
<evidence type="ECO:0000313" key="9">
    <source>
        <dbReference type="Proteomes" id="UP000697710"/>
    </source>
</evidence>
<evidence type="ECO:0000256" key="3">
    <source>
        <dbReference type="ARBA" id="ARBA00023015"/>
    </source>
</evidence>
<evidence type="ECO:0000256" key="4">
    <source>
        <dbReference type="ARBA" id="ARBA00023125"/>
    </source>
</evidence>
<dbReference type="GO" id="GO:0005524">
    <property type="term" value="F:ATP binding"/>
    <property type="evidence" value="ECO:0007669"/>
    <property type="project" value="UniProtKB-KW"/>
</dbReference>
<dbReference type="GO" id="GO:0006355">
    <property type="term" value="P:regulation of DNA-templated transcription"/>
    <property type="evidence" value="ECO:0007669"/>
    <property type="project" value="InterPro"/>
</dbReference>
<dbReference type="SUPFAM" id="SSF52540">
    <property type="entry name" value="P-loop containing nucleoside triphosphate hydrolases"/>
    <property type="match status" value="1"/>
</dbReference>
<proteinExistence type="predicted"/>
<dbReference type="EMBL" id="JAGQHR010000024">
    <property type="protein sequence ID" value="MCA9726371.1"/>
    <property type="molecule type" value="Genomic_DNA"/>
</dbReference>
<dbReference type="InterPro" id="IPR002078">
    <property type="entry name" value="Sigma_54_int"/>
</dbReference>
<dbReference type="Pfam" id="PF13185">
    <property type="entry name" value="GAF_2"/>
    <property type="match status" value="1"/>
</dbReference>
<reference evidence="8" key="2">
    <citation type="journal article" date="2021" name="Microbiome">
        <title>Successional dynamics and alternative stable states in a saline activated sludge microbial community over 9 years.</title>
        <authorList>
            <person name="Wang Y."/>
            <person name="Ye J."/>
            <person name="Ju F."/>
            <person name="Liu L."/>
            <person name="Boyd J.A."/>
            <person name="Deng Y."/>
            <person name="Parks D.H."/>
            <person name="Jiang X."/>
            <person name="Yin X."/>
            <person name="Woodcroft B.J."/>
            <person name="Tyson G.W."/>
            <person name="Hugenholtz P."/>
            <person name="Polz M.F."/>
            <person name="Zhang T."/>
        </authorList>
    </citation>
    <scope>NUCLEOTIDE SEQUENCE</scope>
    <source>
        <strain evidence="8">HKST-UBA01</strain>
    </source>
</reference>
<organism evidence="8 9">
    <name type="scientific">Eiseniibacteriota bacterium</name>
    <dbReference type="NCBI Taxonomy" id="2212470"/>
    <lineage>
        <taxon>Bacteria</taxon>
        <taxon>Candidatus Eiseniibacteriota</taxon>
    </lineage>
</organism>
<dbReference type="SUPFAM" id="SSF46689">
    <property type="entry name" value="Homeodomain-like"/>
    <property type="match status" value="1"/>
</dbReference>
<dbReference type="InterPro" id="IPR002197">
    <property type="entry name" value="HTH_Fis"/>
</dbReference>
<reference evidence="8" key="1">
    <citation type="submission" date="2020-04" db="EMBL/GenBank/DDBJ databases">
        <authorList>
            <person name="Zhang T."/>
        </authorList>
    </citation>
    <scope>NUCLEOTIDE SEQUENCE</scope>
    <source>
        <strain evidence="8">HKST-UBA01</strain>
    </source>
</reference>
<evidence type="ECO:0000313" key="8">
    <source>
        <dbReference type="EMBL" id="MCA9726371.1"/>
    </source>
</evidence>
<keyword evidence="4" id="KW-0238">DNA-binding</keyword>
<evidence type="ECO:0000256" key="2">
    <source>
        <dbReference type="ARBA" id="ARBA00022840"/>
    </source>
</evidence>
<dbReference type="Proteomes" id="UP000697710">
    <property type="component" value="Unassembled WGS sequence"/>
</dbReference>
<dbReference type="PROSITE" id="PS50045">
    <property type="entry name" value="SIGMA54_INTERACT_4"/>
    <property type="match status" value="1"/>
</dbReference>
<protein>
    <submittedName>
        <fullName evidence="8">Sigma 54-interacting transcriptional regulator</fullName>
    </submittedName>
</protein>
<dbReference type="Gene3D" id="1.10.8.60">
    <property type="match status" value="1"/>
</dbReference>
<evidence type="ECO:0000256" key="1">
    <source>
        <dbReference type="ARBA" id="ARBA00022741"/>
    </source>
</evidence>
<comment type="caution">
    <text evidence="8">The sequence shown here is derived from an EMBL/GenBank/DDBJ whole genome shotgun (WGS) entry which is preliminary data.</text>
</comment>
<dbReference type="PANTHER" id="PTHR32071:SF117">
    <property type="entry name" value="PTS-DEPENDENT DIHYDROXYACETONE KINASE OPERON REGULATORY PROTEIN-RELATED"/>
    <property type="match status" value="1"/>
</dbReference>
<keyword evidence="5" id="KW-0010">Activator</keyword>
<dbReference type="Pfam" id="PF25601">
    <property type="entry name" value="AAA_lid_14"/>
    <property type="match status" value="1"/>
</dbReference>
<dbReference type="InterPro" id="IPR009057">
    <property type="entry name" value="Homeodomain-like_sf"/>
</dbReference>
<dbReference type="InterPro" id="IPR058031">
    <property type="entry name" value="AAA_lid_NorR"/>
</dbReference>
<keyword evidence="2" id="KW-0067">ATP-binding</keyword>
<dbReference type="InterPro" id="IPR003593">
    <property type="entry name" value="AAA+_ATPase"/>
</dbReference>
<dbReference type="Gene3D" id="1.10.10.60">
    <property type="entry name" value="Homeodomain-like"/>
    <property type="match status" value="1"/>
</dbReference>
<dbReference type="AlphaFoldDB" id="A0A956RMF2"/>
<gene>
    <name evidence="8" type="ORF">KC729_01730</name>
</gene>
<dbReference type="Gene3D" id="3.30.450.40">
    <property type="match status" value="1"/>
</dbReference>
<name>A0A956RMF2_UNCEI</name>
<sequence length="537" mass="60001">MSESRGPAERATLGEHRELVRILSRQVVHGAEDTARALDRLIEFGGSLSLELNFDALLDQVVDAAASLGIAERVLVVLREEDTLEVVREHGEHGRRVPADDAVRISQTLVRKCLQANRIDVRSNLPNDPELSNVHSIGELKIRSSVCVPLGEGGRPFGALYLDSKKFLQPDDLSIRLLSAFAGHASLCLGHHKRLRAEQERRGKLEGEVTERWRTTLIGRSAAWKQVMKMVDIYRNHPHPILILGETGTGKELVASALRDAGAQTRSGPLVKLNCTALPENLQEAELFGTIKGAFTGAVDRPGLVELADKGTLFLDEVGDMAPSLQAKLLRFLDSGQYYRVGDPTMRTANVRIISATNRPIDEMAKSGEFREDLFYRLKGVRIDLPPLRARREDILPLADYFLRHDTLARSEAQVQLTRAAERVLLMYEWPGNVRELRRVLETALTQALFEEEAIEARHVRTAIQQSTLPGTSNPEDLPERLEDAFRATERAVLERALLRHHGNARLVATELGITRQTVYNLRRRHRISAGFGTDTE</sequence>
<dbReference type="InterPro" id="IPR003018">
    <property type="entry name" value="GAF"/>
</dbReference>
<dbReference type="InterPro" id="IPR025943">
    <property type="entry name" value="Sigma_54_int_dom_ATP-bd_2"/>
</dbReference>
<dbReference type="InterPro" id="IPR025662">
    <property type="entry name" value="Sigma_54_int_dom_ATP-bd_1"/>
</dbReference>
<dbReference type="PROSITE" id="PS00675">
    <property type="entry name" value="SIGMA54_INTERACT_1"/>
    <property type="match status" value="1"/>
</dbReference>
<keyword evidence="3" id="KW-0805">Transcription regulation</keyword>
<dbReference type="Gene3D" id="3.40.50.300">
    <property type="entry name" value="P-loop containing nucleotide triphosphate hydrolases"/>
    <property type="match status" value="1"/>
</dbReference>
<keyword evidence="6" id="KW-0804">Transcription</keyword>
<feature type="domain" description="Sigma-54 factor interaction" evidence="7">
    <location>
        <begin position="217"/>
        <end position="446"/>
    </location>
</feature>
<dbReference type="FunFam" id="3.40.50.300:FF:000006">
    <property type="entry name" value="DNA-binding transcriptional regulator NtrC"/>
    <property type="match status" value="1"/>
</dbReference>
<dbReference type="GO" id="GO:0043565">
    <property type="term" value="F:sequence-specific DNA binding"/>
    <property type="evidence" value="ECO:0007669"/>
    <property type="project" value="InterPro"/>
</dbReference>
<dbReference type="SUPFAM" id="SSF55781">
    <property type="entry name" value="GAF domain-like"/>
    <property type="match status" value="1"/>
</dbReference>
<dbReference type="InterPro" id="IPR027417">
    <property type="entry name" value="P-loop_NTPase"/>
</dbReference>
<evidence type="ECO:0000259" key="7">
    <source>
        <dbReference type="PROSITE" id="PS50045"/>
    </source>
</evidence>
<dbReference type="SMART" id="SM00065">
    <property type="entry name" value="GAF"/>
    <property type="match status" value="1"/>
</dbReference>
<dbReference type="Pfam" id="PF02954">
    <property type="entry name" value="HTH_8"/>
    <property type="match status" value="1"/>
</dbReference>
<evidence type="ECO:0000256" key="5">
    <source>
        <dbReference type="ARBA" id="ARBA00023159"/>
    </source>
</evidence>
<dbReference type="PANTHER" id="PTHR32071">
    <property type="entry name" value="TRANSCRIPTIONAL REGULATORY PROTEIN"/>
    <property type="match status" value="1"/>
</dbReference>
<accession>A0A956RMF2</accession>
<keyword evidence="1" id="KW-0547">Nucleotide-binding</keyword>
<dbReference type="PROSITE" id="PS00676">
    <property type="entry name" value="SIGMA54_INTERACT_2"/>
    <property type="match status" value="1"/>
</dbReference>
<dbReference type="SMART" id="SM00382">
    <property type="entry name" value="AAA"/>
    <property type="match status" value="1"/>
</dbReference>